<dbReference type="GO" id="GO:0097367">
    <property type="term" value="F:carbohydrate derivative binding"/>
    <property type="evidence" value="ECO:0007669"/>
    <property type="project" value="InterPro"/>
</dbReference>
<evidence type="ECO:0000259" key="1">
    <source>
        <dbReference type="PROSITE" id="PS51464"/>
    </source>
</evidence>
<dbReference type="InterPro" id="IPR001347">
    <property type="entry name" value="SIS_dom"/>
</dbReference>
<dbReference type="InterPro" id="IPR046348">
    <property type="entry name" value="SIS_dom_sf"/>
</dbReference>
<dbReference type="Gene3D" id="3.40.50.10490">
    <property type="entry name" value="Glucose-6-phosphate isomerase like protein, domain 1"/>
    <property type="match status" value="1"/>
</dbReference>
<dbReference type="Proteomes" id="UP000583800">
    <property type="component" value="Unassembled WGS sequence"/>
</dbReference>
<evidence type="ECO:0000313" key="3">
    <source>
        <dbReference type="Proteomes" id="UP000583800"/>
    </source>
</evidence>
<dbReference type="GO" id="GO:1901135">
    <property type="term" value="P:carbohydrate derivative metabolic process"/>
    <property type="evidence" value="ECO:0007669"/>
    <property type="project" value="InterPro"/>
</dbReference>
<dbReference type="EMBL" id="JACHJB010000001">
    <property type="protein sequence ID" value="MBB6343605.1"/>
    <property type="molecule type" value="Genomic_DNA"/>
</dbReference>
<reference evidence="2 3" key="1">
    <citation type="submission" date="2020-08" db="EMBL/GenBank/DDBJ databases">
        <title>Sequencing the genomes of 1000 actinobacteria strains.</title>
        <authorList>
            <person name="Klenk H.-P."/>
        </authorList>
    </citation>
    <scope>NUCLEOTIDE SEQUENCE [LARGE SCALE GENOMIC DNA]</scope>
    <source>
        <strain evidence="2 3">DSM 45913</strain>
    </source>
</reference>
<dbReference type="PROSITE" id="PS51464">
    <property type="entry name" value="SIS"/>
    <property type="match status" value="1"/>
</dbReference>
<dbReference type="NCBIfam" id="NF002805">
    <property type="entry name" value="PRK02947.1"/>
    <property type="match status" value="1"/>
</dbReference>
<protein>
    <submittedName>
        <fullName evidence="2">Putative phosphosugar-binding protein</fullName>
    </submittedName>
</protein>
<dbReference type="SUPFAM" id="SSF53697">
    <property type="entry name" value="SIS domain"/>
    <property type="match status" value="1"/>
</dbReference>
<sequence>MKWIRRAMELLGEIERTQEEALAAAADIAYSAIGGGGVVHTFGTGHSRIGVEEMFPRYGSYPGFHPIVDLSTTFYTQVAGSNGMRQAMFVERVEGLADAILANFELRPTDAAIIFSVSGLNAVPIEMAMGLRKAGLSVVAVTSMRETTAVEPGHPSGTRLADHAHVVIDLCTPVGDALCSVDGLAEPVGPGSTLAAVSVVNEIKVRTAERLVAGGWTPPVISSAKLVGGPRSEELFEAAYLEHARRAADVLRKPADVPGKP</sequence>
<dbReference type="RefSeq" id="WP_185081854.1">
    <property type="nucleotide sequence ID" value="NZ_JACHJB010000001.1"/>
</dbReference>
<evidence type="ECO:0000313" key="2">
    <source>
        <dbReference type="EMBL" id="MBB6343605.1"/>
    </source>
</evidence>
<comment type="caution">
    <text evidence="2">The sequence shown here is derived from an EMBL/GenBank/DDBJ whole genome shotgun (WGS) entry which is preliminary data.</text>
</comment>
<gene>
    <name evidence="2" type="ORF">FHU36_000114</name>
</gene>
<proteinExistence type="predicted"/>
<keyword evidence="3" id="KW-1185">Reference proteome</keyword>
<feature type="domain" description="SIS" evidence="1">
    <location>
        <begin position="29"/>
        <end position="213"/>
    </location>
</feature>
<organism evidence="2 3">
    <name type="scientific">Nonomuraea muscovyensis</name>
    <dbReference type="NCBI Taxonomy" id="1124761"/>
    <lineage>
        <taxon>Bacteria</taxon>
        <taxon>Bacillati</taxon>
        <taxon>Actinomycetota</taxon>
        <taxon>Actinomycetes</taxon>
        <taxon>Streptosporangiales</taxon>
        <taxon>Streptosporangiaceae</taxon>
        <taxon>Nonomuraea</taxon>
    </lineage>
</organism>
<accession>A0A7X0BXI2</accession>
<name>A0A7X0BXI2_9ACTN</name>
<dbReference type="Pfam" id="PF13580">
    <property type="entry name" value="SIS_2"/>
    <property type="match status" value="1"/>
</dbReference>
<dbReference type="AlphaFoldDB" id="A0A7X0BXI2"/>